<proteinExistence type="predicted"/>
<evidence type="ECO:0000259" key="1">
    <source>
        <dbReference type="Pfam" id="PF12697"/>
    </source>
</evidence>
<dbReference type="Pfam" id="PF12697">
    <property type="entry name" value="Abhydrolase_6"/>
    <property type="match status" value="1"/>
</dbReference>
<organism evidence="2 3">
    <name type="scientific">Paraburkholderia tropica</name>
    <dbReference type="NCBI Taxonomy" id="92647"/>
    <lineage>
        <taxon>Bacteria</taxon>
        <taxon>Pseudomonadati</taxon>
        <taxon>Pseudomonadota</taxon>
        <taxon>Betaproteobacteria</taxon>
        <taxon>Burkholderiales</taxon>
        <taxon>Burkholderiaceae</taxon>
        <taxon>Paraburkholderia</taxon>
    </lineage>
</organism>
<dbReference type="SUPFAM" id="SSF53474">
    <property type="entry name" value="alpha/beta-Hydrolases"/>
    <property type="match status" value="1"/>
</dbReference>
<evidence type="ECO:0000313" key="2">
    <source>
        <dbReference type="EMBL" id="PXX09014.1"/>
    </source>
</evidence>
<name>A0ABX5MHC8_9BURK</name>
<dbReference type="InterPro" id="IPR000073">
    <property type="entry name" value="AB_hydrolase_1"/>
</dbReference>
<reference evidence="2 3" key="1">
    <citation type="submission" date="2018-05" db="EMBL/GenBank/DDBJ databases">
        <title>Genomic Encyclopedia of Type Strains, Phase IV (KMG-V): Genome sequencing to study the core and pangenomes of soil and plant-associated prokaryotes.</title>
        <authorList>
            <person name="Whitman W."/>
        </authorList>
    </citation>
    <scope>NUCLEOTIDE SEQUENCE [LARGE SCALE GENOMIC DNA]</scope>
    <source>
        <strain evidence="2 3">SIr-6563</strain>
    </source>
</reference>
<keyword evidence="3" id="KW-1185">Reference proteome</keyword>
<dbReference type="EMBL" id="QJJV01000025">
    <property type="protein sequence ID" value="PXX09014.1"/>
    <property type="molecule type" value="Genomic_DNA"/>
</dbReference>
<dbReference type="PANTHER" id="PTHR43194">
    <property type="entry name" value="HYDROLASE ALPHA/BETA FOLD FAMILY"/>
    <property type="match status" value="1"/>
</dbReference>
<accession>A0ABX5MHC8</accession>
<evidence type="ECO:0000313" key="3">
    <source>
        <dbReference type="Proteomes" id="UP000247515"/>
    </source>
</evidence>
<protein>
    <submittedName>
        <fullName evidence="2">Pimeloyl-ACP methyl ester carboxylesterase</fullName>
    </submittedName>
</protein>
<feature type="domain" description="AB hydrolase-1" evidence="1">
    <location>
        <begin position="59"/>
        <end position="292"/>
    </location>
</feature>
<gene>
    <name evidence="2" type="ORF">C7400_12565</name>
</gene>
<dbReference type="PANTHER" id="PTHR43194:SF2">
    <property type="entry name" value="PEROXISOMAL MEMBRANE PROTEIN LPX1"/>
    <property type="match status" value="1"/>
</dbReference>
<dbReference type="Gene3D" id="3.40.50.1820">
    <property type="entry name" value="alpha/beta hydrolase"/>
    <property type="match status" value="1"/>
</dbReference>
<dbReference type="Proteomes" id="UP000247515">
    <property type="component" value="Unassembled WGS sequence"/>
</dbReference>
<dbReference type="InterPro" id="IPR050228">
    <property type="entry name" value="Carboxylesterase_BioH"/>
</dbReference>
<comment type="caution">
    <text evidence="2">The sequence shown here is derived from an EMBL/GenBank/DDBJ whole genome shotgun (WGS) entry which is preliminary data.</text>
</comment>
<sequence>MRLANRCVLNHIPQVSGHRWLDTRASPDIARLSLGHFWPVLVNNDPIPATKTCSMSPPLVMIHGLMGSLNFFSAHERIPALVVHTPDLMGYGEEQDTPFEAITLASQTAHVVRYLREVVVEPCVLLAHSVGGAIAMLVARAAPDCVRGIINVEGNFTLEDAFWCRKIAALPTEDWHEEHRQLVGNPEAWLTNAGIAITPQRLEWARLALANQPRETIQPMAHAVVVETDTPDYMSRIRPTIESGTRLSLLAGARSASGWHMPDWAGAAALEYVEQKDTGHMMMLEDPDEFCRIVADMAGRINEASLSASRCQAPHQSAIPHKHRTITS</sequence>
<dbReference type="InterPro" id="IPR029058">
    <property type="entry name" value="AB_hydrolase_fold"/>
</dbReference>